<accession>A0A0D0DBG3</accession>
<keyword evidence="3" id="KW-1185">Reference proteome</keyword>
<dbReference type="EMBL" id="KN825802">
    <property type="protein sequence ID" value="KIK81421.1"/>
    <property type="molecule type" value="Genomic_DNA"/>
</dbReference>
<reference evidence="3" key="2">
    <citation type="submission" date="2015-01" db="EMBL/GenBank/DDBJ databases">
        <title>Evolutionary Origins and Diversification of the Mycorrhizal Mutualists.</title>
        <authorList>
            <consortium name="DOE Joint Genome Institute"/>
            <consortium name="Mycorrhizal Genomics Consortium"/>
            <person name="Kohler A."/>
            <person name="Kuo A."/>
            <person name="Nagy L.G."/>
            <person name="Floudas D."/>
            <person name="Copeland A."/>
            <person name="Barry K.W."/>
            <person name="Cichocki N."/>
            <person name="Veneault-Fourrey C."/>
            <person name="LaButti K."/>
            <person name="Lindquist E.A."/>
            <person name="Lipzen A."/>
            <person name="Lundell T."/>
            <person name="Morin E."/>
            <person name="Murat C."/>
            <person name="Riley R."/>
            <person name="Ohm R."/>
            <person name="Sun H."/>
            <person name="Tunlid A."/>
            <person name="Henrissat B."/>
            <person name="Grigoriev I.V."/>
            <person name="Hibbett D.S."/>
            <person name="Martin F."/>
        </authorList>
    </citation>
    <scope>NUCLEOTIDE SEQUENCE [LARGE SCALE GENOMIC DNA]</scope>
    <source>
        <strain evidence="3">Ve08.2h10</strain>
    </source>
</reference>
<proteinExistence type="predicted"/>
<dbReference type="STRING" id="930991.A0A0D0DBG3"/>
<gene>
    <name evidence="2" type="ORF">PAXRUDRAFT_832871</name>
</gene>
<feature type="signal peptide" evidence="1">
    <location>
        <begin position="1"/>
        <end position="20"/>
    </location>
</feature>
<protein>
    <submittedName>
        <fullName evidence="2">Uncharacterized protein</fullName>
    </submittedName>
</protein>
<keyword evidence="1" id="KW-0732">Signal</keyword>
<organism evidence="2 3">
    <name type="scientific">Paxillus rubicundulus Ve08.2h10</name>
    <dbReference type="NCBI Taxonomy" id="930991"/>
    <lineage>
        <taxon>Eukaryota</taxon>
        <taxon>Fungi</taxon>
        <taxon>Dikarya</taxon>
        <taxon>Basidiomycota</taxon>
        <taxon>Agaricomycotina</taxon>
        <taxon>Agaricomycetes</taxon>
        <taxon>Agaricomycetidae</taxon>
        <taxon>Boletales</taxon>
        <taxon>Paxilineae</taxon>
        <taxon>Paxillaceae</taxon>
        <taxon>Paxillus</taxon>
    </lineage>
</organism>
<dbReference type="Proteomes" id="UP000054538">
    <property type="component" value="Unassembled WGS sequence"/>
</dbReference>
<dbReference type="AlphaFoldDB" id="A0A0D0DBG3"/>
<name>A0A0D0DBG3_9AGAM</name>
<dbReference type="InParanoid" id="A0A0D0DBG3"/>
<evidence type="ECO:0000313" key="3">
    <source>
        <dbReference type="Proteomes" id="UP000054538"/>
    </source>
</evidence>
<evidence type="ECO:0000313" key="2">
    <source>
        <dbReference type="EMBL" id="KIK81421.1"/>
    </source>
</evidence>
<sequence>MFTPPLRLVALCLLIASSETSMIPLKNRADTHLLEIPRTVYDCPITDPNARSVWKAGERAVVVWDTRGIPFNTTSKGKIELGYFKGKSSNEHLDIENPLAEGFSILDGRIDVTVPRVKTGRDYIVVLMGDSGNHSPAFTIS</sequence>
<dbReference type="HOGENOM" id="CLU_083660_2_0_1"/>
<reference evidence="2 3" key="1">
    <citation type="submission" date="2014-04" db="EMBL/GenBank/DDBJ databases">
        <authorList>
            <consortium name="DOE Joint Genome Institute"/>
            <person name="Kuo A."/>
            <person name="Kohler A."/>
            <person name="Jargeat P."/>
            <person name="Nagy L.G."/>
            <person name="Floudas D."/>
            <person name="Copeland A."/>
            <person name="Barry K.W."/>
            <person name="Cichocki N."/>
            <person name="Veneault-Fourrey C."/>
            <person name="LaButti K."/>
            <person name="Lindquist E.A."/>
            <person name="Lipzen A."/>
            <person name="Lundell T."/>
            <person name="Morin E."/>
            <person name="Murat C."/>
            <person name="Sun H."/>
            <person name="Tunlid A."/>
            <person name="Henrissat B."/>
            <person name="Grigoriev I.V."/>
            <person name="Hibbett D.S."/>
            <person name="Martin F."/>
            <person name="Nordberg H.P."/>
            <person name="Cantor M.N."/>
            <person name="Hua S.X."/>
        </authorList>
    </citation>
    <scope>NUCLEOTIDE SEQUENCE [LARGE SCALE GENOMIC DNA]</scope>
    <source>
        <strain evidence="2 3">Ve08.2h10</strain>
    </source>
</reference>
<evidence type="ECO:0000256" key="1">
    <source>
        <dbReference type="SAM" id="SignalP"/>
    </source>
</evidence>
<feature type="chain" id="PRO_5002225710" evidence="1">
    <location>
        <begin position="21"/>
        <end position="141"/>
    </location>
</feature>
<dbReference type="OrthoDB" id="2339190at2759"/>